<keyword evidence="2" id="KW-0732">Signal</keyword>
<organism evidence="4 5">
    <name type="scientific">Mytilus coruscus</name>
    <name type="common">Sea mussel</name>
    <dbReference type="NCBI Taxonomy" id="42192"/>
    <lineage>
        <taxon>Eukaryota</taxon>
        <taxon>Metazoa</taxon>
        <taxon>Spiralia</taxon>
        <taxon>Lophotrochozoa</taxon>
        <taxon>Mollusca</taxon>
        <taxon>Bivalvia</taxon>
        <taxon>Autobranchia</taxon>
        <taxon>Pteriomorphia</taxon>
        <taxon>Mytilida</taxon>
        <taxon>Mytiloidea</taxon>
        <taxon>Mytilidae</taxon>
        <taxon>Mytilinae</taxon>
        <taxon>Mytilus</taxon>
    </lineage>
</organism>
<protein>
    <recommendedName>
        <fullName evidence="3">C-type lectin domain-containing protein</fullName>
    </recommendedName>
</protein>
<dbReference type="CDD" id="cd00037">
    <property type="entry name" value="CLECT"/>
    <property type="match status" value="1"/>
</dbReference>
<dbReference type="SMART" id="SM00034">
    <property type="entry name" value="CLECT"/>
    <property type="match status" value="1"/>
</dbReference>
<dbReference type="InterPro" id="IPR018378">
    <property type="entry name" value="C-type_lectin_CS"/>
</dbReference>
<evidence type="ECO:0000256" key="1">
    <source>
        <dbReference type="ARBA" id="ARBA00023157"/>
    </source>
</evidence>
<dbReference type="OrthoDB" id="6039410at2759"/>
<evidence type="ECO:0000256" key="2">
    <source>
        <dbReference type="SAM" id="SignalP"/>
    </source>
</evidence>
<dbReference type="Pfam" id="PF00059">
    <property type="entry name" value="Lectin_C"/>
    <property type="match status" value="1"/>
</dbReference>
<name>A0A6J8CPL9_MYTCO</name>
<keyword evidence="1" id="KW-1015">Disulfide bond</keyword>
<evidence type="ECO:0000313" key="4">
    <source>
        <dbReference type="EMBL" id="CAC5397701.1"/>
    </source>
</evidence>
<accession>A0A6J8CPL9</accession>
<proteinExistence type="predicted"/>
<gene>
    <name evidence="4" type="ORF">MCOR_32121</name>
</gene>
<dbReference type="EMBL" id="CACVKT020005753">
    <property type="protein sequence ID" value="CAC5397701.1"/>
    <property type="molecule type" value="Genomic_DNA"/>
</dbReference>
<sequence length="212" mass="24191">MNFYVIYIQLLLEYLFYGVAENVGNFLIKKDTKFPYISSPTYITTSKLECALQCQKTQCCAASFNGATNACYFNATHCYFQLEASPGWEVLHTILSKVFVNQLTTWPDAETQCISFGGHLAKVLNPVDDELIKNVIPGGVHYVWIDGSDEGKEGNWTWNNPVENILLDYWGPSRPDNAGGDQNCMIYRYFSGEYLWDDRECTDNNYPFICDI</sequence>
<feature type="chain" id="PRO_5027089498" description="C-type lectin domain-containing protein" evidence="2">
    <location>
        <begin position="21"/>
        <end position="212"/>
    </location>
</feature>
<dbReference type="InterPro" id="IPR050111">
    <property type="entry name" value="C-type_lectin/snaclec_domain"/>
</dbReference>
<dbReference type="AlphaFoldDB" id="A0A6J8CPL9"/>
<dbReference type="SUPFAM" id="SSF56436">
    <property type="entry name" value="C-type lectin-like"/>
    <property type="match status" value="1"/>
</dbReference>
<dbReference type="PANTHER" id="PTHR22803">
    <property type="entry name" value="MANNOSE, PHOSPHOLIPASE, LECTIN RECEPTOR RELATED"/>
    <property type="match status" value="1"/>
</dbReference>
<dbReference type="InterPro" id="IPR016187">
    <property type="entry name" value="CTDL_fold"/>
</dbReference>
<dbReference type="InterPro" id="IPR001304">
    <property type="entry name" value="C-type_lectin-like"/>
</dbReference>
<dbReference type="InterPro" id="IPR016186">
    <property type="entry name" value="C-type_lectin-like/link_sf"/>
</dbReference>
<evidence type="ECO:0000259" key="3">
    <source>
        <dbReference type="PROSITE" id="PS50041"/>
    </source>
</evidence>
<reference evidence="4 5" key="1">
    <citation type="submission" date="2020-06" db="EMBL/GenBank/DDBJ databases">
        <authorList>
            <person name="Li R."/>
            <person name="Bekaert M."/>
        </authorList>
    </citation>
    <scope>NUCLEOTIDE SEQUENCE [LARGE SCALE GENOMIC DNA]</scope>
    <source>
        <strain evidence="5">wild</strain>
    </source>
</reference>
<dbReference type="Gene3D" id="3.10.100.10">
    <property type="entry name" value="Mannose-Binding Protein A, subunit A"/>
    <property type="match status" value="1"/>
</dbReference>
<evidence type="ECO:0000313" key="5">
    <source>
        <dbReference type="Proteomes" id="UP000507470"/>
    </source>
</evidence>
<dbReference type="PROSITE" id="PS50041">
    <property type="entry name" value="C_TYPE_LECTIN_2"/>
    <property type="match status" value="1"/>
</dbReference>
<dbReference type="PROSITE" id="PS00615">
    <property type="entry name" value="C_TYPE_LECTIN_1"/>
    <property type="match status" value="1"/>
</dbReference>
<dbReference type="Proteomes" id="UP000507470">
    <property type="component" value="Unassembled WGS sequence"/>
</dbReference>
<feature type="domain" description="C-type lectin" evidence="3">
    <location>
        <begin position="105"/>
        <end position="201"/>
    </location>
</feature>
<keyword evidence="5" id="KW-1185">Reference proteome</keyword>
<feature type="signal peptide" evidence="2">
    <location>
        <begin position="1"/>
        <end position="20"/>
    </location>
</feature>